<dbReference type="Proteomes" id="UP000289340">
    <property type="component" value="Chromosome 11"/>
</dbReference>
<dbReference type="PANTHER" id="PTHR45763:SF28">
    <property type="entry name" value="ALPHA_BETA-HYDROLASES SUPERFAMILY PROTEIN"/>
    <property type="match status" value="1"/>
</dbReference>
<sequence length="91" mass="10788">MVCSHLKDLLREKVSFDTLRGDSMVAFDNWEFDPLKLSNPFPQNRSSAHIWQGYEDKVVPSQIQRLVTQKLPWTQKLHIDQDQKYLYLDLP</sequence>
<comment type="caution">
    <text evidence="1">The sequence shown here is derived from an EMBL/GenBank/DDBJ whole genome shotgun (WGS) entry which is preliminary data.</text>
</comment>
<proteinExistence type="predicted"/>
<gene>
    <name evidence="1" type="ORF">D0Y65_030142</name>
</gene>
<evidence type="ECO:0000313" key="2">
    <source>
        <dbReference type="Proteomes" id="UP000289340"/>
    </source>
</evidence>
<organism evidence="1 2">
    <name type="scientific">Glycine soja</name>
    <name type="common">Wild soybean</name>
    <dbReference type="NCBI Taxonomy" id="3848"/>
    <lineage>
        <taxon>Eukaryota</taxon>
        <taxon>Viridiplantae</taxon>
        <taxon>Streptophyta</taxon>
        <taxon>Embryophyta</taxon>
        <taxon>Tracheophyta</taxon>
        <taxon>Spermatophyta</taxon>
        <taxon>Magnoliopsida</taxon>
        <taxon>eudicotyledons</taxon>
        <taxon>Gunneridae</taxon>
        <taxon>Pentapetalae</taxon>
        <taxon>rosids</taxon>
        <taxon>fabids</taxon>
        <taxon>Fabales</taxon>
        <taxon>Fabaceae</taxon>
        <taxon>Papilionoideae</taxon>
        <taxon>50 kb inversion clade</taxon>
        <taxon>NPAAA clade</taxon>
        <taxon>indigoferoid/millettioid clade</taxon>
        <taxon>Phaseoleae</taxon>
        <taxon>Glycine</taxon>
        <taxon>Glycine subgen. Soja</taxon>
    </lineage>
</organism>
<name>A0A445I2Y4_GLYSO</name>
<dbReference type="PANTHER" id="PTHR45763">
    <property type="entry name" value="HYDROLASE, ALPHA/BETA FOLD FAMILY PROTEIN, EXPRESSED-RELATED"/>
    <property type="match status" value="1"/>
</dbReference>
<dbReference type="AlphaFoldDB" id="A0A445I2Y4"/>
<keyword evidence="2" id="KW-1185">Reference proteome</keyword>
<evidence type="ECO:0000313" key="1">
    <source>
        <dbReference type="EMBL" id="RZB80282.1"/>
    </source>
</evidence>
<reference evidence="1 2" key="1">
    <citation type="submission" date="2018-09" db="EMBL/GenBank/DDBJ databases">
        <title>A high-quality reference genome of wild soybean provides a powerful tool to mine soybean genomes.</title>
        <authorList>
            <person name="Xie M."/>
            <person name="Chung C.Y.L."/>
            <person name="Li M.-W."/>
            <person name="Wong F.-L."/>
            <person name="Chan T.-F."/>
            <person name="Lam H.-M."/>
        </authorList>
    </citation>
    <scope>NUCLEOTIDE SEQUENCE [LARGE SCALE GENOMIC DNA]</scope>
    <source>
        <strain evidence="2">cv. W05</strain>
        <tissue evidence="1">Hypocotyl of etiolated seedlings</tissue>
    </source>
</reference>
<protein>
    <submittedName>
        <fullName evidence="1">Uncharacterized protein</fullName>
    </submittedName>
</protein>
<dbReference type="EMBL" id="QZWG01000011">
    <property type="protein sequence ID" value="RZB80282.1"/>
    <property type="molecule type" value="Genomic_DNA"/>
</dbReference>
<accession>A0A445I2Y4</accession>